<proteinExistence type="predicted"/>
<dbReference type="InterPro" id="IPR049236">
    <property type="entry name" value="DUF6850"/>
</dbReference>
<dbReference type="Proteomes" id="UP000217431">
    <property type="component" value="Chromosome I"/>
</dbReference>
<dbReference type="Pfam" id="PF21012">
    <property type="entry name" value="DUF6850"/>
    <property type="match status" value="1"/>
</dbReference>
<reference evidence="3 4" key="1">
    <citation type="journal article" date="2016" name="DNA Res.">
        <title>The complete genome sequencing of Prevotella intermedia strain OMA14 and a subsequent fine-scale, intra-species genomic comparison reveal an unusual amplification of conjugative and mobile transposons and identify a novel Prevotella-lineage-specific repeat.</title>
        <authorList>
            <person name="Naito M."/>
            <person name="Ogura Y."/>
            <person name="Itoh T."/>
            <person name="Shoji M."/>
            <person name="Okamoto M."/>
            <person name="Hayashi T."/>
            <person name="Nakayama K."/>
        </authorList>
    </citation>
    <scope>NUCLEOTIDE SEQUENCE [LARGE SCALE GENOMIC DNA]</scope>
    <source>
        <strain evidence="3 4">OMA14</strain>
    </source>
</reference>
<accession>A0A0S3UIH1</accession>
<protein>
    <recommendedName>
        <fullName evidence="2">DUF6850 domain-containing protein</fullName>
    </recommendedName>
</protein>
<keyword evidence="1" id="KW-0732">Signal</keyword>
<dbReference type="AlphaFoldDB" id="A0A0S3UIH1"/>
<sequence length="502" mass="56296">MRILRLLYIIIGVASANLAFAQDSARYERATIANLPYRTAWQNPAIYGTVFRFTQNELMLTARYSHASAPLLLEKGDGHSVAEAKTTAYIRLYNHTTVWGKAAYTTKRTSNIRWNSTSDYDLLAPYVLADTVGGNTQGERYTFSGGYATAIGKWNVGAEMLFRAEQEWRNRDPRMRGIVSDLTIKVGAAYQTAGNYQLGASLSGNIYKQSNDVDLYNEQGGAAQYVMTGLGTHYKRFSGFASDVNYTGSGSTLLLSAQPLTQRGFYGDITLESSRYKRISNEYNSLPLTTLYNNNAAITAGYRNKGAKSQWATFAHYAFDCKHGDEHVAGDAVAGVYPVLADLTMYKHYRTTAYAGAMFTALSRSQWTIGAKLGYISNRSIYVYPNRKINFSHIFTEATTQLLSHIGKRWLTDCQLTAAYFAKANATIDMPYTDMEPFFVQMVNYNYIQQRASYGHINARFRTDYKLNNPRYGMFAELQGATTFTSEHKKQTTMSLTMGLTF</sequence>
<name>A0A0S3UIH1_PREIN</name>
<evidence type="ECO:0000313" key="3">
    <source>
        <dbReference type="EMBL" id="BAU17314.1"/>
    </source>
</evidence>
<dbReference type="RefSeq" id="WP_096405271.1">
    <property type="nucleotide sequence ID" value="NZ_AP014597.1"/>
</dbReference>
<evidence type="ECO:0000256" key="1">
    <source>
        <dbReference type="SAM" id="SignalP"/>
    </source>
</evidence>
<evidence type="ECO:0000259" key="2">
    <source>
        <dbReference type="Pfam" id="PF21012"/>
    </source>
</evidence>
<organism evidence="3 4">
    <name type="scientific">Prevotella intermedia</name>
    <dbReference type="NCBI Taxonomy" id="28131"/>
    <lineage>
        <taxon>Bacteria</taxon>
        <taxon>Pseudomonadati</taxon>
        <taxon>Bacteroidota</taxon>
        <taxon>Bacteroidia</taxon>
        <taxon>Bacteroidales</taxon>
        <taxon>Prevotellaceae</taxon>
        <taxon>Prevotella</taxon>
    </lineage>
</organism>
<evidence type="ECO:0000313" key="4">
    <source>
        <dbReference type="Proteomes" id="UP000217431"/>
    </source>
</evidence>
<gene>
    <name evidence="3" type="ORF">PIOMA14_I_0806</name>
</gene>
<feature type="signal peptide" evidence="1">
    <location>
        <begin position="1"/>
        <end position="21"/>
    </location>
</feature>
<dbReference type="EMBL" id="AP014597">
    <property type="protein sequence ID" value="BAU17314.1"/>
    <property type="molecule type" value="Genomic_DNA"/>
</dbReference>
<feature type="domain" description="DUF6850" evidence="2">
    <location>
        <begin position="60"/>
        <end position="502"/>
    </location>
</feature>
<dbReference type="STRING" id="28131.BWX40_04615"/>
<feature type="chain" id="PRO_5006619891" description="DUF6850 domain-containing protein" evidence="1">
    <location>
        <begin position="22"/>
        <end position="502"/>
    </location>
</feature>